<evidence type="ECO:0000313" key="2">
    <source>
        <dbReference type="EMBL" id="MCY4726686.1"/>
    </source>
</evidence>
<keyword evidence="1" id="KW-1133">Transmembrane helix</keyword>
<evidence type="ECO:0000313" key="3">
    <source>
        <dbReference type="Proteomes" id="UP001074726"/>
    </source>
</evidence>
<dbReference type="EMBL" id="JAPPUX010000003">
    <property type="protein sequence ID" value="MCY4726686.1"/>
    <property type="molecule type" value="Genomic_DNA"/>
</dbReference>
<sequence length="90" mass="9432">MRHRATTQAAYPWRATIRTVFALVVAVAAVWGLVIEAAGVDPGFPLVAASIAVAGGITRVMALPGVNDIIGRFAPWLLAAPRIKDDDGPL</sequence>
<feature type="transmembrane region" description="Helical" evidence="1">
    <location>
        <begin position="44"/>
        <end position="62"/>
    </location>
</feature>
<proteinExistence type="predicted"/>
<keyword evidence="3" id="KW-1185">Reference proteome</keyword>
<dbReference type="Proteomes" id="UP001074726">
    <property type="component" value="Unassembled WGS sequence"/>
</dbReference>
<keyword evidence="1" id="KW-0812">Transmembrane</keyword>
<feature type="transmembrane region" description="Helical" evidence="1">
    <location>
        <begin position="20"/>
        <end position="38"/>
    </location>
</feature>
<organism evidence="2 3">
    <name type="scientific">Nocardioides pini</name>
    <dbReference type="NCBI Taxonomy" id="2975053"/>
    <lineage>
        <taxon>Bacteria</taxon>
        <taxon>Bacillati</taxon>
        <taxon>Actinomycetota</taxon>
        <taxon>Actinomycetes</taxon>
        <taxon>Propionibacteriales</taxon>
        <taxon>Nocardioidaceae</taxon>
        <taxon>Nocardioides</taxon>
    </lineage>
</organism>
<accession>A0ABT4CE86</accession>
<name>A0ABT4CE86_9ACTN</name>
<protein>
    <submittedName>
        <fullName evidence="2">Uncharacterized protein</fullName>
    </submittedName>
</protein>
<reference evidence="2" key="1">
    <citation type="submission" date="2022-08" db="EMBL/GenBank/DDBJ databases">
        <title>Genome sequencing of Nocardioides sp. STR2.</title>
        <authorList>
            <person name="So Y."/>
        </authorList>
    </citation>
    <scope>NUCLEOTIDE SEQUENCE</scope>
    <source>
        <strain evidence="2">STR2</strain>
    </source>
</reference>
<evidence type="ECO:0000256" key="1">
    <source>
        <dbReference type="SAM" id="Phobius"/>
    </source>
</evidence>
<dbReference type="RefSeq" id="WP_268111592.1">
    <property type="nucleotide sequence ID" value="NZ_JAPPUX010000003.1"/>
</dbReference>
<gene>
    <name evidence="2" type="ORF">NYO98_10390</name>
</gene>
<keyword evidence="1" id="KW-0472">Membrane</keyword>
<comment type="caution">
    <text evidence="2">The sequence shown here is derived from an EMBL/GenBank/DDBJ whole genome shotgun (WGS) entry which is preliminary data.</text>
</comment>